<evidence type="ECO:0000256" key="1">
    <source>
        <dbReference type="ARBA" id="ARBA00009437"/>
    </source>
</evidence>
<protein>
    <submittedName>
        <fullName evidence="6">DNA-binding transcriptional LysR family regulator</fullName>
    </submittedName>
</protein>
<keyword evidence="3 6" id="KW-0238">DNA-binding</keyword>
<dbReference type="SUPFAM" id="SSF53850">
    <property type="entry name" value="Periplasmic binding protein-like II"/>
    <property type="match status" value="1"/>
</dbReference>
<reference evidence="6 7" key="1">
    <citation type="submission" date="2019-06" db="EMBL/GenBank/DDBJ databases">
        <title>Sequencing the genomes of 1000 actinobacteria strains.</title>
        <authorList>
            <person name="Klenk H.-P."/>
        </authorList>
    </citation>
    <scope>NUCLEOTIDE SEQUENCE [LARGE SCALE GENOMIC DNA]</scope>
    <source>
        <strain evidence="6 7">DSM 45679</strain>
    </source>
</reference>
<evidence type="ECO:0000259" key="5">
    <source>
        <dbReference type="PROSITE" id="PS50931"/>
    </source>
</evidence>
<dbReference type="Pfam" id="PF00126">
    <property type="entry name" value="HTH_1"/>
    <property type="match status" value="1"/>
</dbReference>
<dbReference type="Gene3D" id="3.40.190.10">
    <property type="entry name" value="Periplasmic binding protein-like II"/>
    <property type="match status" value="2"/>
</dbReference>
<dbReference type="RefSeq" id="WP_141995519.1">
    <property type="nucleotide sequence ID" value="NZ_VFML01000001.1"/>
</dbReference>
<dbReference type="SUPFAM" id="SSF46785">
    <property type="entry name" value="Winged helix' DNA-binding domain"/>
    <property type="match status" value="1"/>
</dbReference>
<evidence type="ECO:0000313" key="7">
    <source>
        <dbReference type="Proteomes" id="UP000320876"/>
    </source>
</evidence>
<evidence type="ECO:0000313" key="6">
    <source>
        <dbReference type="EMBL" id="TQJ00611.1"/>
    </source>
</evidence>
<dbReference type="GO" id="GO:0003700">
    <property type="term" value="F:DNA-binding transcription factor activity"/>
    <property type="evidence" value="ECO:0007669"/>
    <property type="project" value="InterPro"/>
</dbReference>
<sequence>MSVIDLHRLEQLIAVAEEGSVTKAAARLHLSQQALSTSLRNLEREVGVDLLDRGGTRIRVLPAGEALIADARVLRGLARSALRRARRIGRGEPDVLRVGHTPAVPGEELGTLIRTVHRFVPGLRIEPHQHYPSALTDRLLDGELDIGLCRAMLPVHGLTRTTLTRHRLSIAVGEHHRLARREDVTLAELAEETIVVWGHPGRSGYTDLLLTLCRQAGFEPKTVRSELQGVPPSSAVVGTDHVAFVTAPPGATAGGTVRVIDLTPPLYVPLIALWPEHSTSEPRDAFLRTLREALD</sequence>
<dbReference type="AlphaFoldDB" id="A0A542DC09"/>
<keyword evidence="4" id="KW-0804">Transcription</keyword>
<dbReference type="InterPro" id="IPR000847">
    <property type="entry name" value="LysR_HTH_N"/>
</dbReference>
<dbReference type="GO" id="GO:0003677">
    <property type="term" value="F:DNA binding"/>
    <property type="evidence" value="ECO:0007669"/>
    <property type="project" value="UniProtKB-KW"/>
</dbReference>
<comment type="similarity">
    <text evidence="1">Belongs to the LysR transcriptional regulatory family.</text>
</comment>
<evidence type="ECO:0000256" key="2">
    <source>
        <dbReference type="ARBA" id="ARBA00023015"/>
    </source>
</evidence>
<dbReference type="PRINTS" id="PR00039">
    <property type="entry name" value="HTHLYSR"/>
</dbReference>
<name>A0A542DC09_AMYCI</name>
<organism evidence="6 7">
    <name type="scientific">Amycolatopsis cihanbeyliensis</name>
    <dbReference type="NCBI Taxonomy" id="1128664"/>
    <lineage>
        <taxon>Bacteria</taxon>
        <taxon>Bacillati</taxon>
        <taxon>Actinomycetota</taxon>
        <taxon>Actinomycetes</taxon>
        <taxon>Pseudonocardiales</taxon>
        <taxon>Pseudonocardiaceae</taxon>
        <taxon>Amycolatopsis</taxon>
    </lineage>
</organism>
<dbReference type="OrthoDB" id="3176554at2"/>
<dbReference type="Pfam" id="PF03466">
    <property type="entry name" value="LysR_substrate"/>
    <property type="match status" value="1"/>
</dbReference>
<dbReference type="InterPro" id="IPR036388">
    <property type="entry name" value="WH-like_DNA-bd_sf"/>
</dbReference>
<dbReference type="PANTHER" id="PTHR30346:SF17">
    <property type="entry name" value="LYSR FAMILY TRANSCRIPTIONAL REGULATOR"/>
    <property type="match status" value="1"/>
</dbReference>
<keyword evidence="7" id="KW-1185">Reference proteome</keyword>
<proteinExistence type="inferred from homology"/>
<feature type="domain" description="HTH lysR-type" evidence="5">
    <location>
        <begin position="4"/>
        <end position="61"/>
    </location>
</feature>
<gene>
    <name evidence="6" type="ORF">FB471_0247</name>
</gene>
<dbReference type="PANTHER" id="PTHR30346">
    <property type="entry name" value="TRANSCRIPTIONAL DUAL REGULATOR HCAR-RELATED"/>
    <property type="match status" value="1"/>
</dbReference>
<comment type="caution">
    <text evidence="6">The sequence shown here is derived from an EMBL/GenBank/DDBJ whole genome shotgun (WGS) entry which is preliminary data.</text>
</comment>
<dbReference type="EMBL" id="VFML01000001">
    <property type="protein sequence ID" value="TQJ00611.1"/>
    <property type="molecule type" value="Genomic_DNA"/>
</dbReference>
<dbReference type="InterPro" id="IPR005119">
    <property type="entry name" value="LysR_subst-bd"/>
</dbReference>
<evidence type="ECO:0000256" key="4">
    <source>
        <dbReference type="ARBA" id="ARBA00023163"/>
    </source>
</evidence>
<dbReference type="PROSITE" id="PS50931">
    <property type="entry name" value="HTH_LYSR"/>
    <property type="match status" value="1"/>
</dbReference>
<dbReference type="InterPro" id="IPR036390">
    <property type="entry name" value="WH_DNA-bd_sf"/>
</dbReference>
<evidence type="ECO:0000256" key="3">
    <source>
        <dbReference type="ARBA" id="ARBA00023125"/>
    </source>
</evidence>
<keyword evidence="2" id="KW-0805">Transcription regulation</keyword>
<dbReference type="GO" id="GO:0032993">
    <property type="term" value="C:protein-DNA complex"/>
    <property type="evidence" value="ECO:0007669"/>
    <property type="project" value="TreeGrafter"/>
</dbReference>
<dbReference type="Proteomes" id="UP000320876">
    <property type="component" value="Unassembled WGS sequence"/>
</dbReference>
<dbReference type="Gene3D" id="1.10.10.10">
    <property type="entry name" value="Winged helix-like DNA-binding domain superfamily/Winged helix DNA-binding domain"/>
    <property type="match status" value="1"/>
</dbReference>
<dbReference type="CDD" id="cd08414">
    <property type="entry name" value="PBP2_LTTR_aromatics_like"/>
    <property type="match status" value="1"/>
</dbReference>
<accession>A0A542DC09</accession>